<evidence type="ECO:0000256" key="8">
    <source>
        <dbReference type="ARBA" id="ARBA00023157"/>
    </source>
</evidence>
<dbReference type="Gene3D" id="6.10.250.940">
    <property type="match status" value="1"/>
</dbReference>
<dbReference type="FunFam" id="3.40.50.1820:FF:000030">
    <property type="entry name" value="Carboxypeptidase"/>
    <property type="match status" value="1"/>
</dbReference>
<feature type="signal peptide" evidence="10">
    <location>
        <begin position="1"/>
        <end position="25"/>
    </location>
</feature>
<dbReference type="Gene3D" id="3.40.50.1820">
    <property type="entry name" value="alpha/beta hydrolase"/>
    <property type="match status" value="1"/>
</dbReference>
<accession>A0A8T2ZS28</accession>
<evidence type="ECO:0000256" key="10">
    <source>
        <dbReference type="RuleBase" id="RU361156"/>
    </source>
</evidence>
<keyword evidence="9" id="KW-0325">Glycoprotein</keyword>
<keyword evidence="4 10" id="KW-0121">Carboxypeptidase</keyword>
<protein>
    <recommendedName>
        <fullName evidence="10">Carboxypeptidase</fullName>
        <ecNumber evidence="10">3.4.16.-</ecNumber>
    </recommendedName>
</protein>
<dbReference type="PANTHER" id="PTHR11802">
    <property type="entry name" value="SERINE PROTEASE FAMILY S10 SERINE CARBOXYPEPTIDASE"/>
    <property type="match status" value="1"/>
</dbReference>
<keyword evidence="6 10" id="KW-0732">Signal</keyword>
<evidence type="ECO:0000256" key="6">
    <source>
        <dbReference type="ARBA" id="ARBA00022729"/>
    </source>
</evidence>
<proteinExistence type="inferred from homology"/>
<name>A0A8T2ZS28_POPDE</name>
<dbReference type="Pfam" id="PF00450">
    <property type="entry name" value="Peptidase_S10"/>
    <property type="match status" value="1"/>
</dbReference>
<comment type="similarity">
    <text evidence="2 10">Belongs to the peptidase S10 family.</text>
</comment>
<evidence type="ECO:0000313" key="12">
    <source>
        <dbReference type="Proteomes" id="UP000807159"/>
    </source>
</evidence>
<dbReference type="GO" id="GO:0005576">
    <property type="term" value="C:extracellular region"/>
    <property type="evidence" value="ECO:0007669"/>
    <property type="project" value="UniProtKB-SubCell"/>
</dbReference>
<dbReference type="AlphaFoldDB" id="A0A8T2ZS28"/>
<evidence type="ECO:0000313" key="11">
    <source>
        <dbReference type="EMBL" id="KAH8520119.1"/>
    </source>
</evidence>
<evidence type="ECO:0000256" key="9">
    <source>
        <dbReference type="ARBA" id="ARBA00023180"/>
    </source>
</evidence>
<evidence type="ECO:0000256" key="5">
    <source>
        <dbReference type="ARBA" id="ARBA00022670"/>
    </source>
</evidence>
<dbReference type="PRINTS" id="PR00724">
    <property type="entry name" value="CRBOXYPTASEC"/>
</dbReference>
<evidence type="ECO:0000256" key="4">
    <source>
        <dbReference type="ARBA" id="ARBA00022645"/>
    </source>
</evidence>
<dbReference type="InterPro" id="IPR001563">
    <property type="entry name" value="Peptidase_S10"/>
</dbReference>
<dbReference type="Proteomes" id="UP000807159">
    <property type="component" value="Chromosome 1"/>
</dbReference>
<keyword evidence="12" id="KW-1185">Reference proteome</keyword>
<evidence type="ECO:0000256" key="3">
    <source>
        <dbReference type="ARBA" id="ARBA00022525"/>
    </source>
</evidence>
<gene>
    <name evidence="11" type="ORF">H0E87_001543</name>
</gene>
<evidence type="ECO:0000256" key="7">
    <source>
        <dbReference type="ARBA" id="ARBA00022801"/>
    </source>
</evidence>
<comment type="caution">
    <text evidence="11">The sequence shown here is derived from an EMBL/GenBank/DDBJ whole genome shotgun (WGS) entry which is preliminary data.</text>
</comment>
<keyword evidence="7 10" id="KW-0378">Hydrolase</keyword>
<dbReference type="EC" id="3.4.16.-" evidence="10"/>
<sequence>MGNRRPCLFLVFLVTLSRFVAQSHGVKNQGEALDNLYKAKFSRDYSIDTRPFEVIDTNQFEEMNTLLGKSKCQPRKEGSKEKDRIKRLPGQPHVRFSQYGGYITVNKTAGAAFYYYFVEADKHSKEHLPLLLWLNGGPGCSSLAYGAMQELGPFRVHSNGKTLYRNRYSWNNGMIYLQFANVLFVESPAGVGFSYSNSTWKTNGDRQTAAENYRFLVNWLERFPEYKNRDFYIAGESYAGHYAPQLAHTVLHHNKKANTTIVNLKGVLIGNAAIDDETDNQGMYDFFGTHALISYDNLRKIRRYCDFSRAHESAECRHSLLKTDADVWNAIDVYNIYGPLCLDGNLTSRPRKTSLMNFDPCSDYYVYAYLNRPDVQEAMHANVTKLTYDWEPCGDFNWVDSASTILPLLKELMENGLRVWLFSGDTDGRVPFTSTQYAINKMKLPIKTEWYPWFHGGEVGGYVQVYKGDLTFATAHLFHSQCRSLEPDFLTTLEIAILCFIRKQETVRSIDVILFIA</sequence>
<dbReference type="GO" id="GO:0004185">
    <property type="term" value="F:serine-type carboxypeptidase activity"/>
    <property type="evidence" value="ECO:0007669"/>
    <property type="project" value="UniProtKB-UniRule"/>
</dbReference>
<dbReference type="Gene3D" id="3.40.50.11320">
    <property type="match status" value="1"/>
</dbReference>
<dbReference type="PROSITE" id="PS00131">
    <property type="entry name" value="CARBOXYPEPT_SER_SER"/>
    <property type="match status" value="1"/>
</dbReference>
<reference evidence="11" key="1">
    <citation type="journal article" date="2021" name="J. Hered.">
        <title>Genome Assembly of Salicaceae Populus deltoides (Eastern Cottonwood) I-69 Based on Nanopore Sequencing and Hi-C Technologies.</title>
        <authorList>
            <person name="Bai S."/>
            <person name="Wu H."/>
            <person name="Zhang J."/>
            <person name="Pan Z."/>
            <person name="Zhao W."/>
            <person name="Li Z."/>
            <person name="Tong C."/>
        </authorList>
    </citation>
    <scope>NUCLEOTIDE SEQUENCE</scope>
    <source>
        <tissue evidence="11">Leaf</tissue>
    </source>
</reference>
<dbReference type="InterPro" id="IPR029058">
    <property type="entry name" value="AB_hydrolase_fold"/>
</dbReference>
<keyword evidence="8" id="KW-1015">Disulfide bond</keyword>
<keyword evidence="5 10" id="KW-0645">Protease</keyword>
<dbReference type="GO" id="GO:0006508">
    <property type="term" value="P:proteolysis"/>
    <property type="evidence" value="ECO:0007669"/>
    <property type="project" value="UniProtKB-KW"/>
</dbReference>
<dbReference type="PANTHER" id="PTHR11802:SF132">
    <property type="entry name" value="SERINE CARBOXYPEPTIDASE-LIKE 36-RELATED"/>
    <property type="match status" value="1"/>
</dbReference>
<organism evidence="11 12">
    <name type="scientific">Populus deltoides</name>
    <name type="common">Eastern poplar</name>
    <name type="synonym">Eastern cottonwood</name>
    <dbReference type="NCBI Taxonomy" id="3696"/>
    <lineage>
        <taxon>Eukaryota</taxon>
        <taxon>Viridiplantae</taxon>
        <taxon>Streptophyta</taxon>
        <taxon>Embryophyta</taxon>
        <taxon>Tracheophyta</taxon>
        <taxon>Spermatophyta</taxon>
        <taxon>Magnoliopsida</taxon>
        <taxon>eudicotyledons</taxon>
        <taxon>Gunneridae</taxon>
        <taxon>Pentapetalae</taxon>
        <taxon>rosids</taxon>
        <taxon>fabids</taxon>
        <taxon>Malpighiales</taxon>
        <taxon>Salicaceae</taxon>
        <taxon>Saliceae</taxon>
        <taxon>Populus</taxon>
    </lineage>
</organism>
<feature type="chain" id="PRO_5035968218" description="Carboxypeptidase" evidence="10">
    <location>
        <begin position="26"/>
        <end position="517"/>
    </location>
</feature>
<evidence type="ECO:0000256" key="1">
    <source>
        <dbReference type="ARBA" id="ARBA00004613"/>
    </source>
</evidence>
<dbReference type="InterPro" id="IPR018202">
    <property type="entry name" value="Ser_caboxypep_ser_AS"/>
</dbReference>
<dbReference type="EMBL" id="JACEGQ020000001">
    <property type="protein sequence ID" value="KAH8520119.1"/>
    <property type="molecule type" value="Genomic_DNA"/>
</dbReference>
<evidence type="ECO:0000256" key="2">
    <source>
        <dbReference type="ARBA" id="ARBA00009431"/>
    </source>
</evidence>
<dbReference type="GO" id="GO:0005773">
    <property type="term" value="C:vacuole"/>
    <property type="evidence" value="ECO:0007669"/>
    <property type="project" value="TreeGrafter"/>
</dbReference>
<comment type="subcellular location">
    <subcellularLocation>
        <location evidence="1">Secreted</location>
    </subcellularLocation>
</comment>
<dbReference type="SUPFAM" id="SSF53474">
    <property type="entry name" value="alpha/beta-Hydrolases"/>
    <property type="match status" value="1"/>
</dbReference>
<keyword evidence="3" id="KW-0964">Secreted</keyword>